<proteinExistence type="predicted"/>
<dbReference type="STRING" id="1137991.SAMN05660642_04087"/>
<accession>A0A1G9YQY6</accession>
<dbReference type="EMBL" id="FNHE01000012">
    <property type="protein sequence ID" value="SDN11598.1"/>
    <property type="molecule type" value="Genomic_DNA"/>
</dbReference>
<keyword evidence="2" id="KW-1185">Reference proteome</keyword>
<reference evidence="2" key="1">
    <citation type="submission" date="2016-10" db="EMBL/GenBank/DDBJ databases">
        <authorList>
            <person name="Varghese N."/>
            <person name="Submissions S."/>
        </authorList>
    </citation>
    <scope>NUCLEOTIDE SEQUENCE [LARGE SCALE GENOMIC DNA]</scope>
    <source>
        <strain evidence="2">DSM 45419</strain>
    </source>
</reference>
<dbReference type="OrthoDB" id="5196172at2"/>
<evidence type="ECO:0000313" key="1">
    <source>
        <dbReference type="EMBL" id="SDN11598.1"/>
    </source>
</evidence>
<dbReference type="AlphaFoldDB" id="A0A1G9YQY6"/>
<protein>
    <submittedName>
        <fullName evidence="1">Uncharacterized protein</fullName>
    </submittedName>
</protein>
<sequence>MTRTDTSVEMLDLEIAIAHIALGVARNAAARSPSAENARRVAEAEADVDALLDERLAAA</sequence>
<dbReference type="Proteomes" id="UP000198680">
    <property type="component" value="Unassembled WGS sequence"/>
</dbReference>
<gene>
    <name evidence="1" type="ORF">SAMN05660642_04087</name>
</gene>
<name>A0A1G9YQY6_9ACTN</name>
<dbReference type="RefSeq" id="WP_091222733.1">
    <property type="nucleotide sequence ID" value="NZ_FNHE01000012.1"/>
</dbReference>
<organism evidence="1 2">
    <name type="scientific">Geodermatophilus siccatus</name>
    <dbReference type="NCBI Taxonomy" id="1137991"/>
    <lineage>
        <taxon>Bacteria</taxon>
        <taxon>Bacillati</taxon>
        <taxon>Actinomycetota</taxon>
        <taxon>Actinomycetes</taxon>
        <taxon>Geodermatophilales</taxon>
        <taxon>Geodermatophilaceae</taxon>
        <taxon>Geodermatophilus</taxon>
    </lineage>
</organism>
<evidence type="ECO:0000313" key="2">
    <source>
        <dbReference type="Proteomes" id="UP000198680"/>
    </source>
</evidence>